<reference evidence="1 2" key="1">
    <citation type="journal article" date="2021" name="Commun. Biol.">
        <title>Genomic insights into the host specific adaptation of the Pneumocystis genus.</title>
        <authorList>
            <person name="Cisse O.H."/>
            <person name="Ma L."/>
            <person name="Dekker J.P."/>
            <person name="Khil P.P."/>
            <person name="Youn J.-H."/>
            <person name="Brenchley J.M."/>
            <person name="Blair R."/>
            <person name="Pahar B."/>
            <person name="Chabe M."/>
            <person name="Van Rompay K.K.A."/>
            <person name="Keesler R."/>
            <person name="Sukura A."/>
            <person name="Hirsch V."/>
            <person name="Kutty G."/>
            <person name="Liu Y."/>
            <person name="Peng L."/>
            <person name="Chen J."/>
            <person name="Song J."/>
            <person name="Weissenbacher-Lang C."/>
            <person name="Xu J."/>
            <person name="Upham N.S."/>
            <person name="Stajich J.E."/>
            <person name="Cuomo C.A."/>
            <person name="Cushion M.T."/>
            <person name="Kovacs J.A."/>
        </authorList>
    </citation>
    <scope>NUCLEOTIDE SEQUENCE [LARGE SCALE GENOMIC DNA]</scope>
    <source>
        <strain evidence="1 2">RABM</strain>
    </source>
</reference>
<dbReference type="Proteomes" id="UP000768646">
    <property type="component" value="Unassembled WGS sequence"/>
</dbReference>
<protein>
    <submittedName>
        <fullName evidence="1">Uncharacterized protein</fullName>
    </submittedName>
</protein>
<evidence type="ECO:0000313" key="1">
    <source>
        <dbReference type="EMBL" id="KAG4305101.1"/>
    </source>
</evidence>
<proteinExistence type="predicted"/>
<comment type="caution">
    <text evidence="1">The sequence shown here is derived from an EMBL/GenBank/DDBJ whole genome shotgun (WGS) entry which is preliminary data.</text>
</comment>
<name>A0ACB7CBH9_9ASCO</name>
<organism evidence="1 2">
    <name type="scientific">Pneumocystis oryctolagi</name>
    <dbReference type="NCBI Taxonomy" id="42067"/>
    <lineage>
        <taxon>Eukaryota</taxon>
        <taxon>Fungi</taxon>
        <taxon>Dikarya</taxon>
        <taxon>Ascomycota</taxon>
        <taxon>Taphrinomycotina</taxon>
        <taxon>Pneumocystomycetes</taxon>
        <taxon>Pneumocystaceae</taxon>
        <taxon>Pneumocystis</taxon>
    </lineage>
</organism>
<dbReference type="EMBL" id="JABTEG010000004">
    <property type="protein sequence ID" value="KAG4305101.1"/>
    <property type="molecule type" value="Genomic_DNA"/>
</dbReference>
<gene>
    <name evidence="1" type="ORF">PORY_001271</name>
</gene>
<accession>A0ACB7CBH9</accession>
<keyword evidence="2" id="KW-1185">Reference proteome</keyword>
<evidence type="ECO:0000313" key="2">
    <source>
        <dbReference type="Proteomes" id="UP000768646"/>
    </source>
</evidence>
<sequence>MRLTLFLALLAYTSKTVAFQKYVSLSDNIFYSKNYESCSSHPLIEILSFQGKYYHRVPSMEFVMSVRSFVKDRVKITLSLATYGKTYINQTYDSCLFGISELCYLKAAPYFSTQGLLPLSLEQKDVPETVFEIPDFEGQAYFRFYSTITGNEIGCIKTTIANRQSFHQKFITWTSLGFFSLSAATSFMSVSSQSSFSYSLLAASHSIPGLLTFWNYFQFLASMAMENIIYPVPLVAWASNFSFSLGLVKFFQQLIYMFNRFTRKHIHLNLNNFGKEKIDNNNSISPDFYKGIQGQLDYLKIINANAFITSIICFSAFALAFIVITIIASFILRIIRRNEKFIRNNWINFSFWSILRLLVINVFGISFISIYQLILPDTYQPKVLAAFSLLIFVIPVLILSSLYLVRYYFRKLDPEMTAKYWGWLIVEYNFKRPHFYFVFFTYSLCKAIILGVFNFPSKAQAISLCAIELCYLLGIIVSYPFESIRTYVLELSLGIIRTSCLGTIAVFAFNISMLSRLLLGIMVITLSFMGKIDLADLTVNNIGVFRTLHQVLFPISYNEKFYEESLNIGELAKLAYFNDICVGCIRCQLEDEKLYLMTLGVLAAYRCLGVGQKLLDHILEHAQKLNIKSIYLHVWTENKDAIQWYTKRRFRILETLPNYYTKIQPGTAHVLSRNIVDE</sequence>